<keyword evidence="1" id="KW-0175">Coiled coil</keyword>
<accession>A0A2H4P7G0</accession>
<feature type="coiled-coil region" evidence="1">
    <location>
        <begin position="63"/>
        <end position="94"/>
    </location>
</feature>
<proteinExistence type="predicted"/>
<evidence type="ECO:0000313" key="2">
    <source>
        <dbReference type="EMBL" id="ATW58124.1"/>
    </source>
</evidence>
<dbReference type="Proteomes" id="UP000240688">
    <property type="component" value="Segment"/>
</dbReference>
<keyword evidence="3" id="KW-1185">Reference proteome</keyword>
<evidence type="ECO:0000313" key="3">
    <source>
        <dbReference type="Proteomes" id="UP000240688"/>
    </source>
</evidence>
<sequence length="170" mass="19113">MKTLFSSKWVYLIVAGATALALWGTYSLGSSSGEASVQKKWDDQKIADLREANRLKDENALKEAKHRTEVDDLQKELRDAKSSHESELARIDAEYADRLRKSEGRAAIYQRQAEGGAAQCRSLASHAARLDASLEEGRQLVEELRATLGLRDRQLIQLGEQIKADRRLFE</sequence>
<gene>
    <name evidence="2" type="ORF">CNR35_00028</name>
</gene>
<dbReference type="EMBL" id="MG018928">
    <property type="protein sequence ID" value="ATW58124.1"/>
    <property type="molecule type" value="Genomic_DNA"/>
</dbReference>
<reference evidence="3" key="1">
    <citation type="submission" date="2017-09" db="EMBL/GenBank/DDBJ databases">
        <authorList>
            <person name="Djurhuus A.M."/>
            <person name="Carstens A.B."/>
            <person name="Hansen L.H."/>
        </authorList>
    </citation>
    <scope>NUCLEOTIDE SEQUENCE [LARGE SCALE GENOMIC DNA]</scope>
</reference>
<name>A0A2H4P7G0_9CAUD</name>
<protein>
    <submittedName>
        <fullName evidence="2">Uncharacterized protein</fullName>
    </submittedName>
</protein>
<organism evidence="2 3">
    <name type="scientific">Pseudomonas phage inbricus</name>
    <dbReference type="NCBI Taxonomy" id="2048976"/>
    <lineage>
        <taxon>Viruses</taxon>
        <taxon>Duplodnaviria</taxon>
        <taxon>Heunggongvirae</taxon>
        <taxon>Uroviricota</taxon>
        <taxon>Caudoviricetes</taxon>
        <taxon>Schitoviridae</taxon>
        <taxon>Rothmandenesvirinae</taxon>
        <taxon>Inbricusvirus</taxon>
        <taxon>Inbricusvirus inbricus</taxon>
    </lineage>
</organism>
<evidence type="ECO:0000256" key="1">
    <source>
        <dbReference type="SAM" id="Coils"/>
    </source>
</evidence>